<keyword evidence="3" id="KW-1185">Reference proteome</keyword>
<accession>A0A3M7RLA7</accession>
<name>A0A3M7RLA7_BRAPC</name>
<dbReference type="AlphaFoldDB" id="A0A3M7RLA7"/>
<feature type="coiled-coil region" evidence="1">
    <location>
        <begin position="286"/>
        <end position="313"/>
    </location>
</feature>
<gene>
    <name evidence="2" type="ORF">BpHYR1_025735</name>
</gene>
<keyword evidence="1" id="KW-0175">Coiled coil</keyword>
<evidence type="ECO:0000256" key="1">
    <source>
        <dbReference type="SAM" id="Coils"/>
    </source>
</evidence>
<organism evidence="2 3">
    <name type="scientific">Brachionus plicatilis</name>
    <name type="common">Marine rotifer</name>
    <name type="synonym">Brachionus muelleri</name>
    <dbReference type="NCBI Taxonomy" id="10195"/>
    <lineage>
        <taxon>Eukaryota</taxon>
        <taxon>Metazoa</taxon>
        <taxon>Spiralia</taxon>
        <taxon>Gnathifera</taxon>
        <taxon>Rotifera</taxon>
        <taxon>Eurotatoria</taxon>
        <taxon>Monogononta</taxon>
        <taxon>Pseudotrocha</taxon>
        <taxon>Ploima</taxon>
        <taxon>Brachionidae</taxon>
        <taxon>Brachionus</taxon>
    </lineage>
</organism>
<comment type="caution">
    <text evidence="2">The sequence shown here is derived from an EMBL/GenBank/DDBJ whole genome shotgun (WGS) entry which is preliminary data.</text>
</comment>
<dbReference type="Proteomes" id="UP000276133">
    <property type="component" value="Unassembled WGS sequence"/>
</dbReference>
<evidence type="ECO:0008006" key="4">
    <source>
        <dbReference type="Google" id="ProtNLM"/>
    </source>
</evidence>
<protein>
    <recommendedName>
        <fullName evidence="4">RNA-directed DNA polymerase from mobile element jockey-like</fullName>
    </recommendedName>
</protein>
<proteinExistence type="predicted"/>
<sequence length="313" mass="36895">MTYKLECTSDIKRKESGQFFWNEIFNLNPINPIKKNSNSQLTDDIQNYLTGIVILEFKISLGFGWALLNKIDWDFSIKPRERRDRSKLFTWNKKFYTMFKYSKSLITKLNPCHCPHRLQRNGMNNEEIELHEKIKYQGVVLNSKINNVDFIEERLRKTLKSMFQLKTTGMNDPSLKIEIKSQLYKSYCRPIRTSGCEASKINQTLLRKIKSTESTIIKKSLGLSKKSRTTNLLHALNKVPTEETLKLRKLAFAKRLENNVFTRRLVNKLIKESEISRKELNKNSLIVEYNEFLDDQQRSIEEINENADNKEKN</sequence>
<reference evidence="2 3" key="1">
    <citation type="journal article" date="2018" name="Sci. Rep.">
        <title>Genomic signatures of local adaptation to the degree of environmental predictability in rotifers.</title>
        <authorList>
            <person name="Franch-Gras L."/>
            <person name="Hahn C."/>
            <person name="Garcia-Roger E.M."/>
            <person name="Carmona M.J."/>
            <person name="Serra M."/>
            <person name="Gomez A."/>
        </authorList>
    </citation>
    <scope>NUCLEOTIDE SEQUENCE [LARGE SCALE GENOMIC DNA]</scope>
    <source>
        <strain evidence="2">HYR1</strain>
    </source>
</reference>
<evidence type="ECO:0000313" key="2">
    <source>
        <dbReference type="EMBL" id="RNA24078.1"/>
    </source>
</evidence>
<evidence type="ECO:0000313" key="3">
    <source>
        <dbReference type="Proteomes" id="UP000276133"/>
    </source>
</evidence>
<dbReference type="EMBL" id="REGN01003171">
    <property type="protein sequence ID" value="RNA24078.1"/>
    <property type="molecule type" value="Genomic_DNA"/>
</dbReference>